<accession>A0A0E9QB72</accession>
<sequence length="50" mass="5701">MFKGEAMLGQGLIQGRDWPEAPHLMYPHSNPNARFSQRERALVQISCPFS</sequence>
<evidence type="ECO:0000313" key="1">
    <source>
        <dbReference type="EMBL" id="JAH14136.1"/>
    </source>
</evidence>
<proteinExistence type="predicted"/>
<protein>
    <submittedName>
        <fullName evidence="1">Uncharacterized protein</fullName>
    </submittedName>
</protein>
<dbReference type="AlphaFoldDB" id="A0A0E9QB72"/>
<reference evidence="1" key="1">
    <citation type="submission" date="2014-11" db="EMBL/GenBank/DDBJ databases">
        <authorList>
            <person name="Amaro Gonzalez C."/>
        </authorList>
    </citation>
    <scope>NUCLEOTIDE SEQUENCE</scope>
</reference>
<name>A0A0E9QB72_ANGAN</name>
<reference evidence="1" key="2">
    <citation type="journal article" date="2015" name="Fish Shellfish Immunol.">
        <title>Early steps in the European eel (Anguilla anguilla)-Vibrio vulnificus interaction in the gills: Role of the RtxA13 toxin.</title>
        <authorList>
            <person name="Callol A."/>
            <person name="Pajuelo D."/>
            <person name="Ebbesson L."/>
            <person name="Teles M."/>
            <person name="MacKenzie S."/>
            <person name="Amaro C."/>
        </authorList>
    </citation>
    <scope>NUCLEOTIDE SEQUENCE</scope>
</reference>
<organism evidence="1">
    <name type="scientific">Anguilla anguilla</name>
    <name type="common">European freshwater eel</name>
    <name type="synonym">Muraena anguilla</name>
    <dbReference type="NCBI Taxonomy" id="7936"/>
    <lineage>
        <taxon>Eukaryota</taxon>
        <taxon>Metazoa</taxon>
        <taxon>Chordata</taxon>
        <taxon>Craniata</taxon>
        <taxon>Vertebrata</taxon>
        <taxon>Euteleostomi</taxon>
        <taxon>Actinopterygii</taxon>
        <taxon>Neopterygii</taxon>
        <taxon>Teleostei</taxon>
        <taxon>Anguilliformes</taxon>
        <taxon>Anguillidae</taxon>
        <taxon>Anguilla</taxon>
    </lineage>
</organism>
<dbReference type="EMBL" id="GBXM01094441">
    <property type="protein sequence ID" value="JAH14136.1"/>
    <property type="molecule type" value="Transcribed_RNA"/>
</dbReference>